<keyword evidence="2" id="KW-1185">Reference proteome</keyword>
<dbReference type="EMBL" id="BAAAQM010000053">
    <property type="protein sequence ID" value="GAA1994980.1"/>
    <property type="molecule type" value="Genomic_DNA"/>
</dbReference>
<evidence type="ECO:0000313" key="1">
    <source>
        <dbReference type="EMBL" id="GAA1994980.1"/>
    </source>
</evidence>
<protein>
    <submittedName>
        <fullName evidence="1">Uncharacterized protein</fullName>
    </submittedName>
</protein>
<proteinExistence type="predicted"/>
<comment type="caution">
    <text evidence="1">The sequence shown here is derived from an EMBL/GenBank/DDBJ whole genome shotgun (WGS) entry which is preliminary data.</text>
</comment>
<accession>A0ABN2SZ46</accession>
<organism evidence="1 2">
    <name type="scientific">Catenulispora subtropica</name>
    <dbReference type="NCBI Taxonomy" id="450798"/>
    <lineage>
        <taxon>Bacteria</taxon>
        <taxon>Bacillati</taxon>
        <taxon>Actinomycetota</taxon>
        <taxon>Actinomycetes</taxon>
        <taxon>Catenulisporales</taxon>
        <taxon>Catenulisporaceae</taxon>
        <taxon>Catenulispora</taxon>
    </lineage>
</organism>
<dbReference type="Proteomes" id="UP001499854">
    <property type="component" value="Unassembled WGS sequence"/>
</dbReference>
<reference evidence="1 2" key="1">
    <citation type="journal article" date="2019" name="Int. J. Syst. Evol. Microbiol.">
        <title>The Global Catalogue of Microorganisms (GCM) 10K type strain sequencing project: providing services to taxonomists for standard genome sequencing and annotation.</title>
        <authorList>
            <consortium name="The Broad Institute Genomics Platform"/>
            <consortium name="The Broad Institute Genome Sequencing Center for Infectious Disease"/>
            <person name="Wu L."/>
            <person name="Ma J."/>
        </authorList>
    </citation>
    <scope>NUCLEOTIDE SEQUENCE [LARGE SCALE GENOMIC DNA]</scope>
    <source>
        <strain evidence="1 2">JCM 16013</strain>
    </source>
</reference>
<gene>
    <name evidence="1" type="ORF">GCM10009838_69390</name>
</gene>
<name>A0ABN2SZ46_9ACTN</name>
<sequence>MIDFARELSAYRAEHGAPTGEDISTATGLLSPAGGTGEYLSTGRVSGVMAGTSTNPPTNSVIFSFVRAILHLQNPSADPITESHPDVVELQALRTRAYARQSLGTFRERHLRVALDAVADVHHGCFALYALNGATLHIGRSTSESLALRINAALDPNSQVIDRESVAEIELWLLPDLLDDPTAEATVAHLEETLIRRTLHASAPETLRLPDLAVSDESAVPASRIFPLIDSGTLLAIREALRDQAAELAERANGIHARTESLFKHSPGGGQPECGS</sequence>
<evidence type="ECO:0000313" key="2">
    <source>
        <dbReference type="Proteomes" id="UP001499854"/>
    </source>
</evidence>